<gene>
    <name evidence="1" type="ORF">FOS08_20535</name>
</gene>
<evidence type="ECO:0000313" key="1">
    <source>
        <dbReference type="EMBL" id="MDR4328217.1"/>
    </source>
</evidence>
<reference evidence="1" key="1">
    <citation type="submission" date="2019-07" db="EMBL/GenBank/DDBJ databases">
        <title>Phylogenomic Reclassification of ATCC Bacillus Strains and Various Taxa within the Genus Bacillus.</title>
        <authorList>
            <person name="Riojas M.A."/>
            <person name="Frank A.M."/>
            <person name="Fenn S.L."/>
            <person name="King S.P."/>
            <person name="Brower S.M."/>
            <person name="Hazbon M.H."/>
        </authorList>
    </citation>
    <scope>NUCLEOTIDE SEQUENCE</scope>
    <source>
        <strain evidence="1">NR-12239</strain>
    </source>
</reference>
<sequence>MQISKLRPKYKTPLIVIVQTVSQLAIEYGPRFIATLLGAFHNNLVYGDVISEDATLFTKLMGTKTIYEAREDDQEFDMVTAEIEMLQTDKEKPKKSAPIYKTE</sequence>
<dbReference type="EMBL" id="VLYX01000028">
    <property type="protein sequence ID" value="MDR4328217.1"/>
    <property type="molecule type" value="Genomic_DNA"/>
</dbReference>
<accession>A0AAJ1Z351</accession>
<dbReference type="InterPro" id="IPR003688">
    <property type="entry name" value="TraG/VirD4"/>
</dbReference>
<name>A0AAJ1Z351_9BACI</name>
<organism evidence="1 2">
    <name type="scientific">Bacillus pseudomycoides</name>
    <dbReference type="NCBI Taxonomy" id="64104"/>
    <lineage>
        <taxon>Bacteria</taxon>
        <taxon>Bacillati</taxon>
        <taxon>Bacillota</taxon>
        <taxon>Bacilli</taxon>
        <taxon>Bacillales</taxon>
        <taxon>Bacillaceae</taxon>
        <taxon>Bacillus</taxon>
        <taxon>Bacillus cereus group</taxon>
    </lineage>
</organism>
<dbReference type="AlphaFoldDB" id="A0AAJ1Z351"/>
<protein>
    <submittedName>
        <fullName evidence="1">Conjugal transfer protein TraG</fullName>
    </submittedName>
</protein>
<evidence type="ECO:0000313" key="2">
    <source>
        <dbReference type="Proteomes" id="UP001248134"/>
    </source>
</evidence>
<dbReference type="Pfam" id="PF02534">
    <property type="entry name" value="T4SS-DNA_transf"/>
    <property type="match status" value="1"/>
</dbReference>
<dbReference type="Gene3D" id="3.40.50.300">
    <property type="entry name" value="P-loop containing nucleotide triphosphate hydrolases"/>
    <property type="match status" value="1"/>
</dbReference>
<dbReference type="GO" id="GO:0016020">
    <property type="term" value="C:membrane"/>
    <property type="evidence" value="ECO:0007669"/>
    <property type="project" value="InterPro"/>
</dbReference>
<comment type="caution">
    <text evidence="1">The sequence shown here is derived from an EMBL/GenBank/DDBJ whole genome shotgun (WGS) entry which is preliminary data.</text>
</comment>
<proteinExistence type="predicted"/>
<dbReference type="Proteomes" id="UP001248134">
    <property type="component" value="Unassembled WGS sequence"/>
</dbReference>
<dbReference type="InterPro" id="IPR027417">
    <property type="entry name" value="P-loop_NTPase"/>
</dbReference>